<gene>
    <name evidence="1" type="ORF">Tcan_10387</name>
</gene>
<comment type="caution">
    <text evidence="1">The sequence shown here is derived from an EMBL/GenBank/DDBJ whole genome shotgun (WGS) entry which is preliminary data.</text>
</comment>
<dbReference type="OrthoDB" id="5865429at2759"/>
<protein>
    <submittedName>
        <fullName evidence="1">Uncharacterized protein</fullName>
    </submittedName>
</protein>
<organism evidence="1 2">
    <name type="scientific">Toxocara canis</name>
    <name type="common">Canine roundworm</name>
    <dbReference type="NCBI Taxonomy" id="6265"/>
    <lineage>
        <taxon>Eukaryota</taxon>
        <taxon>Metazoa</taxon>
        <taxon>Ecdysozoa</taxon>
        <taxon>Nematoda</taxon>
        <taxon>Chromadorea</taxon>
        <taxon>Rhabditida</taxon>
        <taxon>Spirurina</taxon>
        <taxon>Ascaridomorpha</taxon>
        <taxon>Ascaridoidea</taxon>
        <taxon>Toxocaridae</taxon>
        <taxon>Toxocara</taxon>
    </lineage>
</organism>
<sequence length="157" mass="17823">VKGRGYLWGVISEANSYCKAKNLNERLMMGLDATFASVLPYHDFFCYYTGVCPSGFNNYADKEYYKHPERIIYVTGAAAVIISKKDLILDIQKCPNQETGQFANRSGLDATFASVLPYHDFFCYYTGVCPSGFNNYADKEYYKHPERIIYVTGGIFS</sequence>
<feature type="non-terminal residue" evidence="1">
    <location>
        <position position="1"/>
    </location>
</feature>
<dbReference type="Proteomes" id="UP000031036">
    <property type="component" value="Unassembled WGS sequence"/>
</dbReference>
<proteinExistence type="predicted"/>
<evidence type="ECO:0000313" key="2">
    <source>
        <dbReference type="Proteomes" id="UP000031036"/>
    </source>
</evidence>
<accession>A0A0B2VX74</accession>
<dbReference type="EMBL" id="JPKZ01000701">
    <property type="protein sequence ID" value="KHN85937.1"/>
    <property type="molecule type" value="Genomic_DNA"/>
</dbReference>
<dbReference type="AlphaFoldDB" id="A0A0B2VX74"/>
<keyword evidence="2" id="KW-1185">Reference proteome</keyword>
<name>A0A0B2VX74_TOXCA</name>
<evidence type="ECO:0000313" key="1">
    <source>
        <dbReference type="EMBL" id="KHN85937.1"/>
    </source>
</evidence>
<reference evidence="1 2" key="1">
    <citation type="submission" date="2014-11" db="EMBL/GenBank/DDBJ databases">
        <title>Genetic blueprint of the zoonotic pathogen Toxocara canis.</title>
        <authorList>
            <person name="Zhu X.-Q."/>
            <person name="Korhonen P.K."/>
            <person name="Cai H."/>
            <person name="Young N.D."/>
            <person name="Nejsum P."/>
            <person name="von Samson-Himmelstjerna G."/>
            <person name="Boag P.R."/>
            <person name="Tan P."/>
            <person name="Li Q."/>
            <person name="Min J."/>
            <person name="Yang Y."/>
            <person name="Wang X."/>
            <person name="Fang X."/>
            <person name="Hall R.S."/>
            <person name="Hofmann A."/>
            <person name="Sternberg P.W."/>
            <person name="Jex A.R."/>
            <person name="Gasser R.B."/>
        </authorList>
    </citation>
    <scope>NUCLEOTIDE SEQUENCE [LARGE SCALE GENOMIC DNA]</scope>
    <source>
        <strain evidence="1">PN_DK_2014</strain>
    </source>
</reference>